<dbReference type="InterPro" id="IPR027791">
    <property type="entry name" value="Galactosyl_T_C"/>
</dbReference>
<evidence type="ECO:0000259" key="2">
    <source>
        <dbReference type="Pfam" id="PF00535"/>
    </source>
</evidence>
<accession>A0A1I3N8X0</accession>
<dbReference type="Pfam" id="PF02709">
    <property type="entry name" value="Glyco_transf_7C"/>
    <property type="match status" value="1"/>
</dbReference>
<dbReference type="InterPro" id="IPR029044">
    <property type="entry name" value="Nucleotide-diphossugar_trans"/>
</dbReference>
<keyword evidence="1" id="KW-0808">Transferase</keyword>
<dbReference type="STRING" id="1144750.SAMN05443431_10455"/>
<dbReference type="Gene3D" id="3.90.550.10">
    <property type="entry name" value="Spore Coat Polysaccharide Biosynthesis Protein SpsA, Chain A"/>
    <property type="match status" value="1"/>
</dbReference>
<dbReference type="PANTHER" id="PTHR43685:SF3">
    <property type="entry name" value="SLR2126 PROTEIN"/>
    <property type="match status" value="1"/>
</dbReference>
<dbReference type="InterPro" id="IPR050834">
    <property type="entry name" value="Glycosyltransf_2"/>
</dbReference>
<feature type="domain" description="Galactosyltransferase C-terminal" evidence="3">
    <location>
        <begin position="165"/>
        <end position="227"/>
    </location>
</feature>
<evidence type="ECO:0000256" key="1">
    <source>
        <dbReference type="ARBA" id="ARBA00022679"/>
    </source>
</evidence>
<dbReference type="CDD" id="cd06420">
    <property type="entry name" value="GT2_Chondriotin_Pol_N"/>
    <property type="match status" value="1"/>
</dbReference>
<evidence type="ECO:0000259" key="3">
    <source>
        <dbReference type="Pfam" id="PF02709"/>
    </source>
</evidence>
<protein>
    <submittedName>
        <fullName evidence="4">Uncharacterized protein</fullName>
    </submittedName>
</protein>
<gene>
    <name evidence="4" type="ORF">SAMN05443431_10455</name>
</gene>
<organism evidence="4 5">
    <name type="scientific">Olleya namhaensis</name>
    <dbReference type="NCBI Taxonomy" id="1144750"/>
    <lineage>
        <taxon>Bacteria</taxon>
        <taxon>Pseudomonadati</taxon>
        <taxon>Bacteroidota</taxon>
        <taxon>Flavobacteriia</taxon>
        <taxon>Flavobacteriales</taxon>
        <taxon>Flavobacteriaceae</taxon>
    </lineage>
</organism>
<evidence type="ECO:0000313" key="5">
    <source>
        <dbReference type="Proteomes" id="UP000199559"/>
    </source>
</evidence>
<name>A0A1I3N8X0_9FLAO</name>
<dbReference type="AlphaFoldDB" id="A0A1I3N8X0"/>
<dbReference type="Proteomes" id="UP000199559">
    <property type="component" value="Unassembled WGS sequence"/>
</dbReference>
<dbReference type="RefSeq" id="WP_090839079.1">
    <property type="nucleotide sequence ID" value="NZ_FORM01000004.1"/>
</dbReference>
<sequence>MTNTLIISTYNWPEALSLVLKSVLNQSKLPDQVIIADDGSTKTTKVVIDAFKSKTTITVLHLWQEDIGFRKAKVLNRAIVESTGDYILQVDGDCILHRHFVKDHLSLAKPSQYLFGSRVTIKKTFLDSLFKSNGINFSFLSKGIKKRTRAIHIPFLSHFYKSSREFSKKYRGCNTSYFKTDALAINGYNEDFEGWGREDSDFALRLLNNGVISRRIRYKAIVFHIYHFEKPKNNLEKNNSIELQTIKNNVTWCDNGINKDKSENK</sequence>
<dbReference type="PANTHER" id="PTHR43685">
    <property type="entry name" value="GLYCOSYLTRANSFERASE"/>
    <property type="match status" value="1"/>
</dbReference>
<keyword evidence="5" id="KW-1185">Reference proteome</keyword>
<reference evidence="5" key="1">
    <citation type="submission" date="2016-10" db="EMBL/GenBank/DDBJ databases">
        <authorList>
            <person name="Varghese N."/>
            <person name="Submissions S."/>
        </authorList>
    </citation>
    <scope>NUCLEOTIDE SEQUENCE [LARGE SCALE GENOMIC DNA]</scope>
    <source>
        <strain evidence="5">DSM 28881</strain>
    </source>
</reference>
<dbReference type="InterPro" id="IPR001173">
    <property type="entry name" value="Glyco_trans_2-like"/>
</dbReference>
<dbReference type="SUPFAM" id="SSF53448">
    <property type="entry name" value="Nucleotide-diphospho-sugar transferases"/>
    <property type="match status" value="1"/>
</dbReference>
<dbReference type="EMBL" id="FORM01000004">
    <property type="protein sequence ID" value="SFJ05490.1"/>
    <property type="molecule type" value="Genomic_DNA"/>
</dbReference>
<feature type="domain" description="Glycosyltransferase 2-like" evidence="2">
    <location>
        <begin position="5"/>
        <end position="163"/>
    </location>
</feature>
<dbReference type="Pfam" id="PF00535">
    <property type="entry name" value="Glycos_transf_2"/>
    <property type="match status" value="1"/>
</dbReference>
<proteinExistence type="predicted"/>
<evidence type="ECO:0000313" key="4">
    <source>
        <dbReference type="EMBL" id="SFJ05490.1"/>
    </source>
</evidence>
<dbReference type="GO" id="GO:0016740">
    <property type="term" value="F:transferase activity"/>
    <property type="evidence" value="ECO:0007669"/>
    <property type="project" value="UniProtKB-KW"/>
</dbReference>